<dbReference type="InterPro" id="IPR056693">
    <property type="entry name" value="DUF7791"/>
</dbReference>
<dbReference type="OrthoDB" id="443402at2759"/>
<dbReference type="Proteomes" id="UP000800082">
    <property type="component" value="Unassembled WGS sequence"/>
</dbReference>
<dbReference type="Pfam" id="PF25053">
    <property type="entry name" value="DUF7791"/>
    <property type="match status" value="1"/>
</dbReference>
<organism evidence="2 3">
    <name type="scientific">Didymella exigua CBS 183.55</name>
    <dbReference type="NCBI Taxonomy" id="1150837"/>
    <lineage>
        <taxon>Eukaryota</taxon>
        <taxon>Fungi</taxon>
        <taxon>Dikarya</taxon>
        <taxon>Ascomycota</taxon>
        <taxon>Pezizomycotina</taxon>
        <taxon>Dothideomycetes</taxon>
        <taxon>Pleosporomycetidae</taxon>
        <taxon>Pleosporales</taxon>
        <taxon>Pleosporineae</taxon>
        <taxon>Didymellaceae</taxon>
        <taxon>Didymella</taxon>
    </lineage>
</organism>
<proteinExistence type="predicted"/>
<feature type="domain" description="DUF7791" evidence="1">
    <location>
        <begin position="134"/>
        <end position="284"/>
    </location>
</feature>
<dbReference type="GeneID" id="54347837"/>
<protein>
    <recommendedName>
        <fullName evidence="1">DUF7791 domain-containing protein</fullName>
    </recommendedName>
</protein>
<evidence type="ECO:0000313" key="3">
    <source>
        <dbReference type="Proteomes" id="UP000800082"/>
    </source>
</evidence>
<evidence type="ECO:0000313" key="2">
    <source>
        <dbReference type="EMBL" id="KAF1932707.1"/>
    </source>
</evidence>
<dbReference type="RefSeq" id="XP_033452955.1">
    <property type="nucleotide sequence ID" value="XM_033590176.1"/>
</dbReference>
<accession>A0A6A5S5E2</accession>
<evidence type="ECO:0000259" key="1">
    <source>
        <dbReference type="Pfam" id="PF25053"/>
    </source>
</evidence>
<name>A0A6A5S5E2_9PLEO</name>
<sequence>MTELADMFTTATQNKSIKALLSSRPLTAFIDCFTDRPQLELQHLTHNDITAYVSDRLLRHPQIASRLVITDEELDSFVGEIEDSASGVFLWDRLVVSSLLDGIQDGDRIDDLQRSLRALPHDLEDLFTHMLKRVPAKYRAQAACIFQILRCNNQGVEFSIHHGGHEPLSACRLHYAEISVDEILAADIADFSDAHLRKIEEHIGRRLRSHCAGLLELWPRTKSSKHGDREEPLREQQDVSYLHRCVADFLSKTDVWEEITSHVTVPPSQVSQAVLQSFVMTAKTERDQDTYSMKRLRKLVSNGILFAQLTEAKTGSGSTKILNELDKAMSIRFQGSRTYLWYTMSGKRKLANWNDTYKDYKSRPAAWQSHPNFMSLTVRHGLTLYVEKTIRARGKNCLKKQGRTLLDYACRPVPHEGRWSEFIQPGLVGPLLPVKKGADPNKQFDGLSAWQHSLYLRGHP</sequence>
<dbReference type="PANTHER" id="PTHR10039:SF5">
    <property type="entry name" value="NACHT DOMAIN-CONTAINING PROTEIN"/>
    <property type="match status" value="1"/>
</dbReference>
<dbReference type="EMBL" id="ML978958">
    <property type="protein sequence ID" value="KAF1932707.1"/>
    <property type="molecule type" value="Genomic_DNA"/>
</dbReference>
<reference evidence="2" key="1">
    <citation type="journal article" date="2020" name="Stud. Mycol.">
        <title>101 Dothideomycetes genomes: a test case for predicting lifestyles and emergence of pathogens.</title>
        <authorList>
            <person name="Haridas S."/>
            <person name="Albert R."/>
            <person name="Binder M."/>
            <person name="Bloem J."/>
            <person name="Labutti K."/>
            <person name="Salamov A."/>
            <person name="Andreopoulos B."/>
            <person name="Baker S."/>
            <person name="Barry K."/>
            <person name="Bills G."/>
            <person name="Bluhm B."/>
            <person name="Cannon C."/>
            <person name="Castanera R."/>
            <person name="Culley D."/>
            <person name="Daum C."/>
            <person name="Ezra D."/>
            <person name="Gonzalez J."/>
            <person name="Henrissat B."/>
            <person name="Kuo A."/>
            <person name="Liang C."/>
            <person name="Lipzen A."/>
            <person name="Lutzoni F."/>
            <person name="Magnuson J."/>
            <person name="Mondo S."/>
            <person name="Nolan M."/>
            <person name="Ohm R."/>
            <person name="Pangilinan J."/>
            <person name="Park H.-J."/>
            <person name="Ramirez L."/>
            <person name="Alfaro M."/>
            <person name="Sun H."/>
            <person name="Tritt A."/>
            <person name="Yoshinaga Y."/>
            <person name="Zwiers L.-H."/>
            <person name="Turgeon B."/>
            <person name="Goodwin S."/>
            <person name="Spatafora J."/>
            <person name="Crous P."/>
            <person name="Grigoriev I."/>
        </authorList>
    </citation>
    <scope>NUCLEOTIDE SEQUENCE</scope>
    <source>
        <strain evidence="2">CBS 183.55</strain>
    </source>
</reference>
<gene>
    <name evidence="2" type="ORF">M421DRAFT_399133</name>
</gene>
<dbReference type="AlphaFoldDB" id="A0A6A5S5E2"/>
<keyword evidence="3" id="KW-1185">Reference proteome</keyword>
<dbReference type="PANTHER" id="PTHR10039">
    <property type="entry name" value="AMELOGENIN"/>
    <property type="match status" value="1"/>
</dbReference>